<dbReference type="InterPro" id="IPR001701">
    <property type="entry name" value="Glyco_hydro_9"/>
</dbReference>
<evidence type="ECO:0000256" key="7">
    <source>
        <dbReference type="RuleBase" id="RU361166"/>
    </source>
</evidence>
<feature type="active site" evidence="6">
    <location>
        <position position="734"/>
    </location>
</feature>
<gene>
    <name evidence="12" type="ORF">BJ971_005085</name>
</gene>
<dbReference type="PANTHER" id="PTHR22298">
    <property type="entry name" value="ENDO-1,4-BETA-GLUCANASE"/>
    <property type="match status" value="1"/>
</dbReference>
<dbReference type="PROSITE" id="PS00698">
    <property type="entry name" value="GH9_3"/>
    <property type="match status" value="1"/>
</dbReference>
<dbReference type="CDD" id="cd02850">
    <property type="entry name" value="E_set_Cellulase_N"/>
    <property type="match status" value="1"/>
</dbReference>
<comment type="caution">
    <text evidence="12">The sequence shown here is derived from an EMBL/GenBank/DDBJ whole genome shotgun (WGS) entry which is preliminary data.</text>
</comment>
<evidence type="ECO:0000256" key="8">
    <source>
        <dbReference type="SAM" id="MobiDB-lite"/>
    </source>
</evidence>
<feature type="domain" description="Cellulase Ig-like" evidence="11">
    <location>
        <begin position="180"/>
        <end position="263"/>
    </location>
</feature>
<name>A0A7W7I180_9ACTN</name>
<keyword evidence="5 6" id="KW-0624">Polysaccharide degradation</keyword>
<dbReference type="RefSeq" id="WP_239087176.1">
    <property type="nucleotide sequence ID" value="NZ_BOMK01000003.1"/>
</dbReference>
<feature type="active site" evidence="6">
    <location>
        <position position="725"/>
    </location>
</feature>
<evidence type="ECO:0000256" key="3">
    <source>
        <dbReference type="ARBA" id="ARBA00023277"/>
    </source>
</evidence>
<evidence type="ECO:0000256" key="4">
    <source>
        <dbReference type="ARBA" id="ARBA00023295"/>
    </source>
</evidence>
<feature type="region of interest" description="Disordered" evidence="8">
    <location>
        <begin position="756"/>
        <end position="775"/>
    </location>
</feature>
<dbReference type="Pfam" id="PF00759">
    <property type="entry name" value="Glyco_hydro_9"/>
    <property type="match status" value="1"/>
</dbReference>
<sequence length="775" mass="82707">MRTKRIPAVLTGVTLVAVAYPGTARAADEFDQVTNGTFDTTVAPWVAYGTAGGKLRVVDGQACVDTGTGSVNPWDSMLALPNLQIQNGATYTLTFDAAGTAAVPVTVVFQQNSGSYSTVLSSVKTMTPGMTTYTVTGTGKGDFADGQLGFQFGGKPDFTFCIDNVSLKGGKPVLPYQPDTGPRMRVNQVGYLPYGPKAATLVTTATTAVPWTLNDAEGKVVRSGWTRARGVDPTSGQNVQTLDFSSYRRGGSGYTLTADGATSHPFPISDAAYQALRVDSKTFFYTQRSGTPILDTIAPGYARAAGHVGVAPNQGDTAVPCLPPAVFADNWTCPAGFTRDVTGGWYDAGDHGKYVVNGGIAVAQLLSEYERNRTADDTDRHALRDGTLRVPERGNNVPDILDEARWELDFLLRMQVPDGQPLAGMAYHKISDTTWTGLPLAPAADAKPRALHRPSTAATLNLAAAAAQGARLFKRFDRAFARRLLTAARTAYAAAEANPALYASNADGTGGGAYADSDATDEFYWAAAELYLTTGERAYRADVLGSPLHTMNVFDPDGFYWGSTAALGRLELATVDNELPGRRSVRASVVAAADALVALQSTQAYGQPYAPSDNRWVWGSNSSILNNMVVIGTAYDLTGRSRYSEAVLTAADFLFGRNALNISYVTGYGTVFARNQHSRMYARQLDPRLPHPPAGTVAGGPNSGLQDPLSRVKLAGCVAQFCYMDDINAYSTNEITINWNSSLSWVSSFLADQKNGMNRRRPSLSGDASRTAWPD</sequence>
<evidence type="ECO:0000256" key="6">
    <source>
        <dbReference type="PROSITE-ProRule" id="PRU10060"/>
    </source>
</evidence>
<dbReference type="GO" id="GO:0030245">
    <property type="term" value="P:cellulose catabolic process"/>
    <property type="evidence" value="ECO:0007669"/>
    <property type="project" value="UniProtKB-KW"/>
</dbReference>
<evidence type="ECO:0000259" key="10">
    <source>
        <dbReference type="Pfam" id="PF02018"/>
    </source>
</evidence>
<proteinExistence type="inferred from homology"/>
<dbReference type="InterPro" id="IPR008979">
    <property type="entry name" value="Galactose-bd-like_sf"/>
</dbReference>
<evidence type="ECO:0000313" key="13">
    <source>
        <dbReference type="Proteomes" id="UP000578112"/>
    </source>
</evidence>
<keyword evidence="2 6" id="KW-0378">Hydrolase</keyword>
<dbReference type="InterPro" id="IPR013783">
    <property type="entry name" value="Ig-like_fold"/>
</dbReference>
<dbReference type="Proteomes" id="UP000578112">
    <property type="component" value="Unassembled WGS sequence"/>
</dbReference>
<evidence type="ECO:0000259" key="9">
    <source>
        <dbReference type="Pfam" id="PF00759"/>
    </source>
</evidence>
<feature type="signal peptide" evidence="7">
    <location>
        <begin position="1"/>
        <end position="26"/>
    </location>
</feature>
<keyword evidence="3 6" id="KW-0119">Carbohydrate metabolism</keyword>
<comment type="similarity">
    <text evidence="1 6 7">Belongs to the glycosyl hydrolase 9 (cellulase E) family.</text>
</comment>
<comment type="catalytic activity">
    <reaction evidence="7">
        <text>Endohydrolysis of (1-&gt;4)-beta-D-glucosidic linkages in cellulose, lichenin and cereal beta-D-glucans.</text>
        <dbReference type="EC" id="3.2.1.4"/>
    </reaction>
</comment>
<dbReference type="SUPFAM" id="SSF49785">
    <property type="entry name" value="Galactose-binding domain-like"/>
    <property type="match status" value="1"/>
</dbReference>
<evidence type="ECO:0000313" key="12">
    <source>
        <dbReference type="EMBL" id="MBB4764529.1"/>
    </source>
</evidence>
<dbReference type="EMBL" id="JACHNH010000001">
    <property type="protein sequence ID" value="MBB4764529.1"/>
    <property type="molecule type" value="Genomic_DNA"/>
</dbReference>
<dbReference type="InterPro" id="IPR003305">
    <property type="entry name" value="CenC_carb-bd"/>
</dbReference>
<dbReference type="InterPro" id="IPR004197">
    <property type="entry name" value="Cellulase_Ig-like"/>
</dbReference>
<dbReference type="SUPFAM" id="SSF81296">
    <property type="entry name" value="E set domains"/>
    <property type="match status" value="1"/>
</dbReference>
<dbReference type="InterPro" id="IPR033126">
    <property type="entry name" value="Glyco_hydro_9_Asp/Glu_AS"/>
</dbReference>
<dbReference type="EC" id="3.2.1.4" evidence="7"/>
<dbReference type="Pfam" id="PF02018">
    <property type="entry name" value="CBM_4_9"/>
    <property type="match status" value="1"/>
</dbReference>
<dbReference type="Gene3D" id="1.50.10.10">
    <property type="match status" value="1"/>
</dbReference>
<feature type="domain" description="CBM-cenC" evidence="10">
    <location>
        <begin position="32"/>
        <end position="151"/>
    </location>
</feature>
<organism evidence="12 13">
    <name type="scientific">Actinoplanes digitatis</name>
    <dbReference type="NCBI Taxonomy" id="1868"/>
    <lineage>
        <taxon>Bacteria</taxon>
        <taxon>Bacillati</taxon>
        <taxon>Actinomycetota</taxon>
        <taxon>Actinomycetes</taxon>
        <taxon>Micromonosporales</taxon>
        <taxon>Micromonosporaceae</taxon>
        <taxon>Actinoplanes</taxon>
    </lineage>
</organism>
<dbReference type="InterPro" id="IPR014756">
    <property type="entry name" value="Ig_E-set"/>
</dbReference>
<evidence type="ECO:0000256" key="1">
    <source>
        <dbReference type="ARBA" id="ARBA00007072"/>
    </source>
</evidence>
<evidence type="ECO:0000256" key="5">
    <source>
        <dbReference type="ARBA" id="ARBA00023326"/>
    </source>
</evidence>
<protein>
    <recommendedName>
        <fullName evidence="7">Endoglucanase</fullName>
        <ecNumber evidence="7">3.2.1.4</ecNumber>
    </recommendedName>
</protein>
<keyword evidence="4 6" id="KW-0326">Glycosidase</keyword>
<dbReference type="InterPro" id="IPR008928">
    <property type="entry name" value="6-hairpin_glycosidase_sf"/>
</dbReference>
<feature type="chain" id="PRO_5031598949" description="Endoglucanase" evidence="7">
    <location>
        <begin position="27"/>
        <end position="775"/>
    </location>
</feature>
<dbReference type="Gene3D" id="2.60.40.10">
    <property type="entry name" value="Immunoglobulins"/>
    <property type="match status" value="1"/>
</dbReference>
<evidence type="ECO:0000259" key="11">
    <source>
        <dbReference type="Pfam" id="PF02927"/>
    </source>
</evidence>
<accession>A0A7W7I180</accession>
<keyword evidence="7" id="KW-0136">Cellulose degradation</keyword>
<dbReference type="Pfam" id="PF02927">
    <property type="entry name" value="CelD_N"/>
    <property type="match status" value="1"/>
</dbReference>
<keyword evidence="7" id="KW-0732">Signal</keyword>
<reference evidence="12 13" key="1">
    <citation type="submission" date="2020-08" db="EMBL/GenBank/DDBJ databases">
        <title>Sequencing the genomes of 1000 actinobacteria strains.</title>
        <authorList>
            <person name="Klenk H.-P."/>
        </authorList>
    </citation>
    <scope>NUCLEOTIDE SEQUENCE [LARGE SCALE GENOMIC DNA]</scope>
    <source>
        <strain evidence="12 13">DSM 43149</strain>
    </source>
</reference>
<dbReference type="GO" id="GO:0008810">
    <property type="term" value="F:cellulase activity"/>
    <property type="evidence" value="ECO:0007669"/>
    <property type="project" value="UniProtKB-EC"/>
</dbReference>
<dbReference type="SUPFAM" id="SSF48208">
    <property type="entry name" value="Six-hairpin glycosidases"/>
    <property type="match status" value="1"/>
</dbReference>
<evidence type="ECO:0000256" key="2">
    <source>
        <dbReference type="ARBA" id="ARBA00022801"/>
    </source>
</evidence>
<feature type="domain" description="Glycoside hydrolase family 9" evidence="9">
    <location>
        <begin position="273"/>
        <end position="746"/>
    </location>
</feature>
<dbReference type="Gene3D" id="2.60.120.260">
    <property type="entry name" value="Galactose-binding domain-like"/>
    <property type="match status" value="1"/>
</dbReference>
<dbReference type="AlphaFoldDB" id="A0A7W7I180"/>
<keyword evidence="13" id="KW-1185">Reference proteome</keyword>
<dbReference type="InterPro" id="IPR012341">
    <property type="entry name" value="6hp_glycosidase-like_sf"/>
</dbReference>